<dbReference type="EMBL" id="JARGDH010000002">
    <property type="protein sequence ID" value="KAL0277414.1"/>
    <property type="molecule type" value="Genomic_DNA"/>
</dbReference>
<dbReference type="FunFam" id="3.40.120.10:FF:000023">
    <property type="entry name" value="Phosphoacetylglucosamine mutase"/>
    <property type="match status" value="1"/>
</dbReference>
<evidence type="ECO:0000256" key="8">
    <source>
        <dbReference type="ARBA" id="ARBA00023235"/>
    </source>
</evidence>
<evidence type="ECO:0000256" key="15">
    <source>
        <dbReference type="PIRSR" id="PIRSR016408-1"/>
    </source>
</evidence>
<gene>
    <name evidence="22" type="ORF">PYX00_004704</name>
</gene>
<feature type="binding site" evidence="16">
    <location>
        <position position="509"/>
    </location>
    <ligand>
        <name>substrate</name>
    </ligand>
</feature>
<dbReference type="AlphaFoldDB" id="A0AAW2I5H0"/>
<feature type="binding site" evidence="17">
    <location>
        <position position="280"/>
    </location>
    <ligand>
        <name>Mg(2+)</name>
        <dbReference type="ChEBI" id="CHEBI:18420"/>
    </ligand>
</feature>
<feature type="active site" description="Phosphoserine intermediate" evidence="15">
    <location>
        <position position="69"/>
    </location>
</feature>
<dbReference type="Pfam" id="PF00408">
    <property type="entry name" value="PGM_PMM_IV"/>
    <property type="match status" value="1"/>
</dbReference>
<evidence type="ECO:0000256" key="4">
    <source>
        <dbReference type="ARBA" id="ARBA00012731"/>
    </source>
</evidence>
<comment type="pathway">
    <text evidence="2 14">Nucleotide-sugar biosynthesis; UDP-N-acetyl-alpha-D-glucosamine biosynthesis; N-acetyl-alpha-D-glucosamine 1-phosphate from alpha-D-glucosamine 6-phosphate (route I): step 2/2.</text>
</comment>
<evidence type="ECO:0000313" key="22">
    <source>
        <dbReference type="EMBL" id="KAL0277414.1"/>
    </source>
</evidence>
<evidence type="ECO:0000259" key="21">
    <source>
        <dbReference type="Pfam" id="PF21405"/>
    </source>
</evidence>
<dbReference type="InterPro" id="IPR016066">
    <property type="entry name" value="A-D-PHexomutase_CS"/>
</dbReference>
<protein>
    <recommendedName>
        <fullName evidence="4 14">Phosphoacetylglucosamine mutase</fullName>
        <shortName evidence="14">PAGM</shortName>
        <ecNumber evidence="4 14">5.4.2.3</ecNumber>
    </recommendedName>
    <alternativeName>
        <fullName evidence="12 14">Acetylglucosamine phosphomutase</fullName>
    </alternativeName>
    <alternativeName>
        <fullName evidence="11 14">N-acetylglucosamine-phosphate mutase</fullName>
    </alternativeName>
</protein>
<evidence type="ECO:0000259" key="18">
    <source>
        <dbReference type="Pfam" id="PF00408"/>
    </source>
</evidence>
<keyword evidence="9" id="KW-0119">Carbohydrate metabolism</keyword>
<feature type="binding site" evidence="17">
    <location>
        <position position="282"/>
    </location>
    <ligand>
        <name>Mg(2+)</name>
        <dbReference type="ChEBI" id="CHEBI:18420"/>
    </ligand>
</feature>
<evidence type="ECO:0000256" key="1">
    <source>
        <dbReference type="ARBA" id="ARBA00000558"/>
    </source>
</evidence>
<evidence type="ECO:0000256" key="6">
    <source>
        <dbReference type="ARBA" id="ARBA00022723"/>
    </source>
</evidence>
<evidence type="ECO:0000256" key="5">
    <source>
        <dbReference type="ARBA" id="ARBA00022553"/>
    </source>
</evidence>
<comment type="similarity">
    <text evidence="3 14">Belongs to the phosphohexose mutase family.</text>
</comment>
<keyword evidence="8 14" id="KW-0413">Isomerase</keyword>
<dbReference type="GO" id="GO:0004610">
    <property type="term" value="F:phosphoacetylglucosamine mutase activity"/>
    <property type="evidence" value="ECO:0007669"/>
    <property type="project" value="UniProtKB-UniRule"/>
</dbReference>
<dbReference type="Pfam" id="PF21404">
    <property type="entry name" value="AMG1_III"/>
    <property type="match status" value="1"/>
</dbReference>
<dbReference type="Gene3D" id="3.30.310.50">
    <property type="entry name" value="Alpha-D-phosphohexomutase, C-terminal domain"/>
    <property type="match status" value="1"/>
</dbReference>
<dbReference type="GO" id="GO:0005975">
    <property type="term" value="P:carbohydrate metabolic process"/>
    <property type="evidence" value="ECO:0007669"/>
    <property type="project" value="InterPro"/>
</dbReference>
<dbReference type="InterPro" id="IPR016055">
    <property type="entry name" value="A-D-PHexomutase_a/b/a-I/II/III"/>
</dbReference>
<evidence type="ECO:0000256" key="14">
    <source>
        <dbReference type="PIRNR" id="PIRNR016408"/>
    </source>
</evidence>
<comment type="cofactor">
    <cofactor evidence="14 17">
        <name>Mg(2+)</name>
        <dbReference type="ChEBI" id="CHEBI:18420"/>
    </cofactor>
    <text evidence="14 17">Binds 1 Mg(2+) ion per subunit.</text>
</comment>
<dbReference type="EC" id="5.4.2.3" evidence="4 14"/>
<comment type="catalytic activity">
    <reaction evidence="1 14">
        <text>N-acetyl-alpha-D-glucosamine 1-phosphate = N-acetyl-D-glucosamine 6-phosphate</text>
        <dbReference type="Rhea" id="RHEA:23804"/>
        <dbReference type="ChEBI" id="CHEBI:57513"/>
        <dbReference type="ChEBI" id="CHEBI:57776"/>
        <dbReference type="EC" id="5.4.2.3"/>
    </reaction>
</comment>
<accession>A0AAW2I5H0</accession>
<dbReference type="InterPro" id="IPR049023">
    <property type="entry name" value="AMG1_II"/>
</dbReference>
<dbReference type="PANTHER" id="PTHR45955">
    <property type="entry name" value="PHOSPHOACETYLGLUCOSAMINE MUTASE"/>
    <property type="match status" value="1"/>
</dbReference>
<dbReference type="EMBL" id="JARGDH010000002">
    <property type="protein sequence ID" value="KAL0277413.1"/>
    <property type="molecule type" value="Genomic_DNA"/>
</dbReference>
<feature type="binding site" description="via phosphate group" evidence="17">
    <location>
        <position position="69"/>
    </location>
    <ligand>
        <name>Mg(2+)</name>
        <dbReference type="ChEBI" id="CHEBI:18420"/>
    </ligand>
</feature>
<dbReference type="CDD" id="cd03086">
    <property type="entry name" value="PGM3"/>
    <property type="match status" value="1"/>
</dbReference>
<organism evidence="22">
    <name type="scientific">Menopon gallinae</name>
    <name type="common">poultry shaft louse</name>
    <dbReference type="NCBI Taxonomy" id="328185"/>
    <lineage>
        <taxon>Eukaryota</taxon>
        <taxon>Metazoa</taxon>
        <taxon>Ecdysozoa</taxon>
        <taxon>Arthropoda</taxon>
        <taxon>Hexapoda</taxon>
        <taxon>Insecta</taxon>
        <taxon>Pterygota</taxon>
        <taxon>Neoptera</taxon>
        <taxon>Paraneoptera</taxon>
        <taxon>Psocodea</taxon>
        <taxon>Troctomorpha</taxon>
        <taxon>Phthiraptera</taxon>
        <taxon>Amblycera</taxon>
        <taxon>Menoponidae</taxon>
        <taxon>Menopon</taxon>
    </lineage>
</organism>
<dbReference type="GO" id="GO:0071555">
    <property type="term" value="P:cell wall organization"/>
    <property type="evidence" value="ECO:0007669"/>
    <property type="project" value="UniProtKB-KW"/>
</dbReference>
<keyword evidence="6 14" id="KW-0479">Metal-binding</keyword>
<evidence type="ECO:0000256" key="12">
    <source>
        <dbReference type="ARBA" id="ARBA00032065"/>
    </source>
</evidence>
<evidence type="ECO:0000256" key="3">
    <source>
        <dbReference type="ARBA" id="ARBA00010231"/>
    </source>
</evidence>
<dbReference type="PIRSF" id="PIRSF016408">
    <property type="entry name" value="PAGM"/>
    <property type="match status" value="1"/>
</dbReference>
<keyword evidence="10" id="KW-0961">Cell wall biogenesis/degradation</keyword>
<dbReference type="FunFam" id="3.30.310.50:FF:000003">
    <property type="entry name" value="Phosphoacetylglucosamine mutase"/>
    <property type="match status" value="1"/>
</dbReference>
<evidence type="ECO:0000256" key="10">
    <source>
        <dbReference type="ARBA" id="ARBA00023316"/>
    </source>
</evidence>
<dbReference type="Pfam" id="PF02878">
    <property type="entry name" value="PGM_PMM_I"/>
    <property type="match status" value="2"/>
</dbReference>
<dbReference type="GO" id="GO:0006048">
    <property type="term" value="P:UDP-N-acetylglucosamine biosynthetic process"/>
    <property type="evidence" value="ECO:0007669"/>
    <property type="project" value="UniProtKB-UniRule"/>
</dbReference>
<evidence type="ECO:0000256" key="2">
    <source>
        <dbReference type="ARBA" id="ARBA00004865"/>
    </source>
</evidence>
<evidence type="ECO:0000256" key="7">
    <source>
        <dbReference type="ARBA" id="ARBA00022842"/>
    </source>
</evidence>
<proteinExistence type="inferred from homology"/>
<dbReference type="Gene3D" id="3.40.120.10">
    <property type="entry name" value="Alpha-D-Glucose-1,6-Bisphosphate, subunit A, domain 3"/>
    <property type="match status" value="3"/>
</dbReference>
<comment type="function">
    <text evidence="13">Catalyzes the conversion of GlcNAc-6-P into GlcNAc-1-P during the synthesis of uridine diphosphate/UDP-GlcNAc, which is a biosynthetic precursor of chitin and also supplies the amino sugars for N-linked oligosaccharides of glycoproteins.</text>
</comment>
<dbReference type="PROSITE" id="PS00710">
    <property type="entry name" value="PGM_PMM"/>
    <property type="match status" value="1"/>
</dbReference>
<keyword evidence="5" id="KW-0597">Phosphoprotein</keyword>
<dbReference type="InterPro" id="IPR005843">
    <property type="entry name" value="A-D-PHexomutase_C"/>
</dbReference>
<feature type="binding site" evidence="17">
    <location>
        <position position="278"/>
    </location>
    <ligand>
        <name>Mg(2+)</name>
        <dbReference type="ChEBI" id="CHEBI:18420"/>
    </ligand>
</feature>
<feature type="binding site" evidence="16">
    <location>
        <begin position="500"/>
        <end position="504"/>
    </location>
    <ligand>
        <name>substrate</name>
    </ligand>
</feature>
<comment type="function">
    <text evidence="14">Catalyzes the conversion of GlcNAc-6-P into GlcNAc-1-P during the synthesis of uridine diphosphate/UDP-GlcNAc, a sugar nucleotide critical to multiple glycosylation pathways including protein N- and O-glycosylation.</text>
</comment>
<feature type="domain" description="Phosphoacetylglucosamine mutase AMG1" evidence="21">
    <location>
        <begin position="183"/>
        <end position="284"/>
    </location>
</feature>
<evidence type="ECO:0000256" key="9">
    <source>
        <dbReference type="ARBA" id="ARBA00023277"/>
    </source>
</evidence>
<feature type="domain" description="Alpha-D-phosphohexomutase C-terminal" evidence="18">
    <location>
        <begin position="484"/>
        <end position="529"/>
    </location>
</feature>
<dbReference type="SUPFAM" id="SSF55957">
    <property type="entry name" value="Phosphoglucomutase, C-terminal domain"/>
    <property type="match status" value="1"/>
</dbReference>
<feature type="domain" description="Alpha-D-phosphohexomutase alpha/beta/alpha" evidence="19">
    <location>
        <begin position="121"/>
        <end position="178"/>
    </location>
</feature>
<comment type="caution">
    <text evidence="22">The sequence shown here is derived from an EMBL/GenBank/DDBJ whole genome shotgun (WGS) entry which is preliminary data.</text>
</comment>
<dbReference type="InterPro" id="IPR016657">
    <property type="entry name" value="PAGM"/>
</dbReference>
<evidence type="ECO:0000256" key="17">
    <source>
        <dbReference type="PIRSR" id="PIRSR016408-3"/>
    </source>
</evidence>
<sequence length="544" mass="60175">MSFGFRRMAFNIDLKKAAKSCDKFLDYGTSGFRSRAEDLDHVLYRTGILSVLRSKKKNGETIGLMITASHNPHCDNGVKLIDPDGEMMEQSWETLATTLINADNDSINETVKKIVESEKIDLNQKASIFIGQDTRSSSPALSQLAISGIKALNGSYTDFGVVTTPVLHYMVYCMNAKKTVPRIEDYDNKLINSFNLLNNSYVKNVKYFPEITLDGANGVGAIKVNQLKKGLEDVLQIHIYNDGSGELNYKCGADYVKVNQRLPDGITIEPNVRCVSLDGDADRLIYYYVDEKKQFHMLDGDRIATLIAGYIMELVQYSKVGVSLGLVQTAYANGNSTDYITNQLKVPVACVPTGVKHLHEKAKEFDIGVYFEANGHGTVLYSEEAAEKIRTAAESKLNEKERKSAAQRLLDLMNLTNQTVGDAISDMLLVETVLKARDWSMSDWAKCYTDLPNRLMKVAVKDRTVIKTTDAERVCTKPEGLQDEINRLISRFGKGRAFVRPSGTEDVVRVYSEASTQAEADELAKLVAAAVHRLAGGVGEAPGL</sequence>
<evidence type="ECO:0000256" key="16">
    <source>
        <dbReference type="PIRSR" id="PIRSR016408-2"/>
    </source>
</evidence>
<feature type="domain" description="Alpha-D-phosphohexomutase alpha/beta/alpha" evidence="19">
    <location>
        <begin position="61"/>
        <end position="98"/>
    </location>
</feature>
<reference evidence="22" key="1">
    <citation type="journal article" date="2024" name="Gigascience">
        <title>Chromosome-level genome of the poultry shaft louse Menopon gallinae provides insight into the host-switching and adaptive evolution of parasitic lice.</title>
        <authorList>
            <person name="Xu Y."/>
            <person name="Ma L."/>
            <person name="Liu S."/>
            <person name="Liang Y."/>
            <person name="Liu Q."/>
            <person name="He Z."/>
            <person name="Tian L."/>
            <person name="Duan Y."/>
            <person name="Cai W."/>
            <person name="Li H."/>
            <person name="Song F."/>
        </authorList>
    </citation>
    <scope>NUCLEOTIDE SEQUENCE</scope>
    <source>
        <strain evidence="22">Cailab_2023a</strain>
    </source>
</reference>
<dbReference type="GO" id="GO:0000287">
    <property type="term" value="F:magnesium ion binding"/>
    <property type="evidence" value="ECO:0007669"/>
    <property type="project" value="InterPro"/>
</dbReference>
<evidence type="ECO:0000256" key="11">
    <source>
        <dbReference type="ARBA" id="ARBA00031926"/>
    </source>
</evidence>
<dbReference type="FunFam" id="3.40.120.10:FF:000013">
    <property type="entry name" value="Phosphoacetylglucosamine mutase"/>
    <property type="match status" value="1"/>
</dbReference>
<dbReference type="InterPro" id="IPR036900">
    <property type="entry name" value="A-D-PHexomutase_C_sf"/>
</dbReference>
<keyword evidence="7 14" id="KW-0460">Magnesium</keyword>
<dbReference type="PANTHER" id="PTHR45955:SF1">
    <property type="entry name" value="PHOSPHOACETYLGLUCOSAMINE MUTASE"/>
    <property type="match status" value="1"/>
</dbReference>
<dbReference type="InterPro" id="IPR005844">
    <property type="entry name" value="A-D-PHexomutase_a/b/a-I"/>
</dbReference>
<dbReference type="InterPro" id="IPR049022">
    <property type="entry name" value="AMG1_III"/>
</dbReference>
<feature type="domain" description="Phosphoacetylglucosamine mutase AMG1" evidence="20">
    <location>
        <begin position="299"/>
        <end position="439"/>
    </location>
</feature>
<dbReference type="Pfam" id="PF21405">
    <property type="entry name" value="AMG1_II"/>
    <property type="match status" value="1"/>
</dbReference>
<name>A0AAW2I5H0_9NEOP</name>
<evidence type="ECO:0000259" key="19">
    <source>
        <dbReference type="Pfam" id="PF02878"/>
    </source>
</evidence>
<evidence type="ECO:0000256" key="13">
    <source>
        <dbReference type="ARBA" id="ARBA00059527"/>
    </source>
</evidence>
<feature type="binding site" evidence="16">
    <location>
        <begin position="372"/>
        <end position="374"/>
    </location>
    <ligand>
        <name>substrate</name>
    </ligand>
</feature>
<evidence type="ECO:0000259" key="20">
    <source>
        <dbReference type="Pfam" id="PF21404"/>
    </source>
</evidence>
<dbReference type="SUPFAM" id="SSF53738">
    <property type="entry name" value="Phosphoglucomutase, first 3 domains"/>
    <property type="match status" value="4"/>
</dbReference>